<reference evidence="1" key="2">
    <citation type="submission" date="2007-04" db="EMBL/GenBank/DDBJ databases">
        <title>The genome of the human body louse.</title>
        <authorList>
            <consortium name="The Human Body Louse Genome Consortium"/>
            <person name="Kirkness E."/>
            <person name="Walenz B."/>
            <person name="Hass B."/>
            <person name="Bruggner R."/>
            <person name="Strausberg R."/>
        </authorList>
    </citation>
    <scope>NUCLEOTIDE SEQUENCE</scope>
    <source>
        <strain evidence="1">USDA</strain>
    </source>
</reference>
<evidence type="ECO:0000313" key="2">
    <source>
        <dbReference type="EnsemblMetazoa" id="PHUM210720-PA"/>
    </source>
</evidence>
<dbReference type="AlphaFoldDB" id="E0VHS2"/>
<reference evidence="1" key="1">
    <citation type="submission" date="2007-04" db="EMBL/GenBank/DDBJ databases">
        <title>Annotation of Pediculus humanus corporis strain USDA.</title>
        <authorList>
            <person name="Kirkness E."/>
            <person name="Hannick L."/>
            <person name="Hass B."/>
            <person name="Bruggner R."/>
            <person name="Lawson D."/>
            <person name="Bidwell S."/>
            <person name="Joardar V."/>
            <person name="Caler E."/>
            <person name="Walenz B."/>
            <person name="Inman J."/>
            <person name="Schobel S."/>
            <person name="Galinsky K."/>
            <person name="Amedeo P."/>
            <person name="Strausberg R."/>
        </authorList>
    </citation>
    <scope>NUCLEOTIDE SEQUENCE</scope>
    <source>
        <strain evidence="1">USDA</strain>
    </source>
</reference>
<dbReference type="RefSeq" id="XP_002425583.1">
    <property type="nucleotide sequence ID" value="XM_002425538.1"/>
</dbReference>
<keyword evidence="3" id="KW-1185">Reference proteome</keyword>
<evidence type="ECO:0008006" key="4">
    <source>
        <dbReference type="Google" id="ProtNLM"/>
    </source>
</evidence>
<proteinExistence type="predicted"/>
<dbReference type="KEGG" id="phu:Phum_PHUM210720"/>
<protein>
    <recommendedName>
        <fullName evidence="4">Tudor domain-containing protein</fullName>
    </recommendedName>
</protein>
<accession>E0VHS2</accession>
<dbReference type="EnsemblMetazoa" id="PHUM210720-RA">
    <property type="protein sequence ID" value="PHUM210720-PA"/>
    <property type="gene ID" value="PHUM210720"/>
</dbReference>
<dbReference type="CTD" id="8237388"/>
<dbReference type="EMBL" id="AAZO01002430">
    <property type="status" value="NOT_ANNOTATED_CDS"/>
    <property type="molecule type" value="Genomic_DNA"/>
</dbReference>
<name>E0VHS2_PEDHC</name>
<dbReference type="VEuPathDB" id="VectorBase:PHUM210720"/>
<reference evidence="2" key="3">
    <citation type="submission" date="2020-05" db="UniProtKB">
        <authorList>
            <consortium name="EnsemblMetazoa"/>
        </authorList>
    </citation>
    <scope>IDENTIFICATION</scope>
    <source>
        <strain evidence="2">USDA</strain>
    </source>
</reference>
<gene>
    <name evidence="2" type="primary">8237388</name>
    <name evidence="1" type="ORF">Phum_PHUM210720</name>
</gene>
<dbReference type="CDD" id="cd04508">
    <property type="entry name" value="Tudor_SF"/>
    <property type="match status" value="1"/>
</dbReference>
<evidence type="ECO:0000313" key="1">
    <source>
        <dbReference type="EMBL" id="EEB12845.1"/>
    </source>
</evidence>
<dbReference type="EMBL" id="DS235171">
    <property type="protein sequence ID" value="EEB12845.1"/>
    <property type="molecule type" value="Genomic_DNA"/>
</dbReference>
<organism>
    <name type="scientific">Pediculus humanus subsp. corporis</name>
    <name type="common">Body louse</name>
    <dbReference type="NCBI Taxonomy" id="121224"/>
    <lineage>
        <taxon>Eukaryota</taxon>
        <taxon>Metazoa</taxon>
        <taxon>Ecdysozoa</taxon>
        <taxon>Arthropoda</taxon>
        <taxon>Hexapoda</taxon>
        <taxon>Insecta</taxon>
        <taxon>Pterygota</taxon>
        <taxon>Neoptera</taxon>
        <taxon>Paraneoptera</taxon>
        <taxon>Psocodea</taxon>
        <taxon>Troctomorpha</taxon>
        <taxon>Phthiraptera</taxon>
        <taxon>Anoplura</taxon>
        <taxon>Pediculidae</taxon>
        <taxon>Pediculus</taxon>
    </lineage>
</organism>
<dbReference type="GeneID" id="8237388"/>
<evidence type="ECO:0000313" key="3">
    <source>
        <dbReference type="Proteomes" id="UP000009046"/>
    </source>
</evidence>
<dbReference type="InParanoid" id="E0VHS2"/>
<dbReference type="HOGENOM" id="CLU_498113_0_0_1"/>
<sequence length="547" mass="63265">MQNFYYLNSYLAKAYNDNDSVICSMDDDIIFASQIQNNNYSNSTIKLDSDVEDFISSNTNSESITIIESENNNLIKKKDEKSIYEIKEFSKENCEFQIDDDLFICNPFSSSHQKMPKVYRMCSDKYLYTNHVGLSDDSVKLEETNSSDSIRAEDTKNNIKTKFTQCDSSKAISNDKETSYFNRTNKNISIEISDTPLLFTQDDDHLKNVPSIEDVTPDILFSTQAHQKNAEIKNHLEDSTILLNDLKYKLESMQSTQQQMKSQSDLETKIINFNISVSCLIISKATKIIEKFILNSFQDHNTNNKNDSTFFLGENLFSEKDKINRVEWANENLLLLKLDELLSFSLRKKKTVKEKNFLPKKSLGIKRSRKCQSVMILDEKHSEIIVDNNLSFKKLKEDNNDSILSTQILSSSSTGENDLKFSINTNSRQRVLAKVTNMRYYPGILLEELKENVWVVKFNDDNIDEVKKENMIPWDQLGKNDSVLERRENLNLTTDQKTETENSEFITEIDLVSAELKDVNISNAVMIVENSNCLKNSNRKRYKRKKK</sequence>
<dbReference type="Proteomes" id="UP000009046">
    <property type="component" value="Unassembled WGS sequence"/>
</dbReference>